<evidence type="ECO:0000313" key="2">
    <source>
        <dbReference type="Proteomes" id="UP001500665"/>
    </source>
</evidence>
<evidence type="ECO:0000313" key="1">
    <source>
        <dbReference type="EMBL" id="GAA0971780.1"/>
    </source>
</evidence>
<dbReference type="Gene3D" id="1.10.3230.30">
    <property type="entry name" value="Phage gp6-like head-tail connector protein"/>
    <property type="match status" value="1"/>
</dbReference>
<reference evidence="1 2" key="1">
    <citation type="journal article" date="2019" name="Int. J. Syst. Evol. Microbiol.">
        <title>The Global Catalogue of Microorganisms (GCM) 10K type strain sequencing project: providing services to taxonomists for standard genome sequencing and annotation.</title>
        <authorList>
            <consortium name="The Broad Institute Genomics Platform"/>
            <consortium name="The Broad Institute Genome Sequencing Center for Infectious Disease"/>
            <person name="Wu L."/>
            <person name="Ma J."/>
        </authorList>
    </citation>
    <scope>NUCLEOTIDE SEQUENCE [LARGE SCALE GENOMIC DNA]</scope>
    <source>
        <strain evidence="1 2">JCM 10696</strain>
    </source>
</reference>
<comment type="caution">
    <text evidence="1">The sequence shown here is derived from an EMBL/GenBank/DDBJ whole genome shotgun (WGS) entry which is preliminary data.</text>
</comment>
<protein>
    <recommendedName>
        <fullName evidence="3">Phage gp6-like head-tail connector protein</fullName>
    </recommendedName>
</protein>
<dbReference type="Proteomes" id="UP001500665">
    <property type="component" value="Unassembled WGS sequence"/>
</dbReference>
<proteinExistence type="predicted"/>
<name>A0ABN1S3K0_9ACTN</name>
<keyword evidence="2" id="KW-1185">Reference proteome</keyword>
<organism evidence="1 2">
    <name type="scientific">Actinocorallia libanotica</name>
    <dbReference type="NCBI Taxonomy" id="46162"/>
    <lineage>
        <taxon>Bacteria</taxon>
        <taxon>Bacillati</taxon>
        <taxon>Actinomycetota</taxon>
        <taxon>Actinomycetes</taxon>
        <taxon>Streptosporangiales</taxon>
        <taxon>Thermomonosporaceae</taxon>
        <taxon>Actinocorallia</taxon>
    </lineage>
</organism>
<sequence>MPPEAVYADIGDLKAEYSITDIDRDELLTEALEAASRYVDRACGRRFWLDGIAAARRFSPLRNVVSDGDGTHLLINDIGSLDGLVVEIGTGSSWTDVTDSVETEPLNALDDEQPITSLLRGAWPCGGGQRVRVTARWGWPAVPAPVRVATLRQASRLFKRKDSPDGITGSAEWGIVRVSRVDPDVAALLRPYVLPGLG</sequence>
<dbReference type="EMBL" id="BAAAHH010000116">
    <property type="protein sequence ID" value="GAA0971780.1"/>
    <property type="molecule type" value="Genomic_DNA"/>
</dbReference>
<evidence type="ECO:0008006" key="3">
    <source>
        <dbReference type="Google" id="ProtNLM"/>
    </source>
</evidence>
<dbReference type="RefSeq" id="WP_344248281.1">
    <property type="nucleotide sequence ID" value="NZ_BAAAHH010000116.1"/>
</dbReference>
<accession>A0ABN1S3K0</accession>
<gene>
    <name evidence="1" type="ORF">GCM10009550_79750</name>
</gene>